<feature type="transmembrane region" description="Helical" evidence="1">
    <location>
        <begin position="12"/>
        <end position="28"/>
    </location>
</feature>
<proteinExistence type="predicted"/>
<sequence length="120" mass="13999">MEQVGGMGTLEPLSILFLIIVQLGGRYLKIDLTPAQQKLINNSIFQSIILFSIILMSTKSLTNSIIIIFVIYVFIHILFNEHHKYNILSKKWLYDEKIIVDEKYNKIKEIYIKNINDIVI</sequence>
<evidence type="ECO:0000313" key="2">
    <source>
        <dbReference type="EMBL" id="QHU27583.1"/>
    </source>
</evidence>
<accession>A0A6C0LAH4</accession>
<feature type="transmembrane region" description="Helical" evidence="1">
    <location>
        <begin position="64"/>
        <end position="81"/>
    </location>
</feature>
<protein>
    <submittedName>
        <fullName evidence="2">Uncharacterized protein</fullName>
    </submittedName>
</protein>
<keyword evidence="1" id="KW-0472">Membrane</keyword>
<name>A0A6C0LAH4_9ZZZZ</name>
<reference evidence="2" key="1">
    <citation type="journal article" date="2020" name="Nature">
        <title>Giant virus diversity and host interactions through global metagenomics.</title>
        <authorList>
            <person name="Schulz F."/>
            <person name="Roux S."/>
            <person name="Paez-Espino D."/>
            <person name="Jungbluth S."/>
            <person name="Walsh D.A."/>
            <person name="Denef V.J."/>
            <person name="McMahon K.D."/>
            <person name="Konstantinidis K.T."/>
            <person name="Eloe-Fadrosh E.A."/>
            <person name="Kyrpides N.C."/>
            <person name="Woyke T."/>
        </authorList>
    </citation>
    <scope>NUCLEOTIDE SEQUENCE</scope>
    <source>
        <strain evidence="2">GVMAG-M-3300027769-26</strain>
    </source>
</reference>
<dbReference type="EMBL" id="MN740459">
    <property type="protein sequence ID" value="QHU27583.1"/>
    <property type="molecule type" value="Genomic_DNA"/>
</dbReference>
<organism evidence="2">
    <name type="scientific">viral metagenome</name>
    <dbReference type="NCBI Taxonomy" id="1070528"/>
    <lineage>
        <taxon>unclassified sequences</taxon>
        <taxon>metagenomes</taxon>
        <taxon>organismal metagenomes</taxon>
    </lineage>
</organism>
<dbReference type="AlphaFoldDB" id="A0A6C0LAH4"/>
<feature type="transmembrane region" description="Helical" evidence="1">
    <location>
        <begin position="40"/>
        <end position="58"/>
    </location>
</feature>
<keyword evidence="1" id="KW-1133">Transmembrane helix</keyword>
<keyword evidence="1" id="KW-0812">Transmembrane</keyword>
<evidence type="ECO:0000256" key="1">
    <source>
        <dbReference type="SAM" id="Phobius"/>
    </source>
</evidence>